<accession>A0A135U7G5</accession>
<reference evidence="1 2" key="1">
    <citation type="submission" date="2014-02" db="EMBL/GenBank/DDBJ databases">
        <title>The genome sequence of Colletotrichum nymphaeae SA-01.</title>
        <authorList>
            <person name="Baroncelli R."/>
            <person name="Thon M.R."/>
        </authorList>
    </citation>
    <scope>NUCLEOTIDE SEQUENCE [LARGE SCALE GENOMIC DNA]</scope>
    <source>
        <strain evidence="1 2">SA-01</strain>
    </source>
</reference>
<evidence type="ECO:0000313" key="2">
    <source>
        <dbReference type="Proteomes" id="UP000070054"/>
    </source>
</evidence>
<sequence length="245" mass="27366">MPQPSNVGAARDEIACILLRGSCQDLNDRRNRFVPRGSLVSQLDHEKVSTLLGTLIPSDTTKVADIAQFISPGKHEGCRCGDALCTGLRIIFATLFILGKPEVILDICKSSVDICDGAWPCSDPTLPTYSSRAAQALREVLQALDKHDKELFHQLQWQMRSPYFSKSGTNTSDQPYRLLHNEITLPWSELNMQGEILDGQVSFVQKISIHRDHHDFSDASLQIERITTGAIFTNDFSYLSMPKHP</sequence>
<dbReference type="OrthoDB" id="4062651at2759"/>
<organism evidence="1 2">
    <name type="scientific">Colletotrichum nymphaeae SA-01</name>
    <dbReference type="NCBI Taxonomy" id="1460502"/>
    <lineage>
        <taxon>Eukaryota</taxon>
        <taxon>Fungi</taxon>
        <taxon>Dikarya</taxon>
        <taxon>Ascomycota</taxon>
        <taxon>Pezizomycotina</taxon>
        <taxon>Sordariomycetes</taxon>
        <taxon>Hypocreomycetidae</taxon>
        <taxon>Glomerellales</taxon>
        <taxon>Glomerellaceae</taxon>
        <taxon>Colletotrichum</taxon>
        <taxon>Colletotrichum acutatum species complex</taxon>
    </lineage>
</organism>
<name>A0A135U7G5_9PEZI</name>
<dbReference type="AlphaFoldDB" id="A0A135U7G5"/>
<dbReference type="Proteomes" id="UP000070054">
    <property type="component" value="Unassembled WGS sequence"/>
</dbReference>
<proteinExistence type="predicted"/>
<dbReference type="EMBL" id="JEMN01000791">
    <property type="protein sequence ID" value="KXH56304.1"/>
    <property type="molecule type" value="Genomic_DNA"/>
</dbReference>
<gene>
    <name evidence="1" type="ORF">CNYM01_00184</name>
</gene>
<evidence type="ECO:0000313" key="1">
    <source>
        <dbReference type="EMBL" id="KXH56304.1"/>
    </source>
</evidence>
<protein>
    <submittedName>
        <fullName evidence="1">Uncharacterized protein</fullName>
    </submittedName>
</protein>
<comment type="caution">
    <text evidence="1">The sequence shown here is derived from an EMBL/GenBank/DDBJ whole genome shotgun (WGS) entry which is preliminary data.</text>
</comment>
<keyword evidence="2" id="KW-1185">Reference proteome</keyword>